<feature type="transmembrane region" description="Helical" evidence="1">
    <location>
        <begin position="39"/>
        <end position="57"/>
    </location>
</feature>
<dbReference type="Proteomes" id="UP001197214">
    <property type="component" value="Unassembled WGS sequence"/>
</dbReference>
<evidence type="ECO:0000313" key="4">
    <source>
        <dbReference type="Proteomes" id="UP001197214"/>
    </source>
</evidence>
<evidence type="ECO:0000256" key="2">
    <source>
        <dbReference type="SAM" id="SignalP"/>
    </source>
</evidence>
<evidence type="ECO:0000256" key="1">
    <source>
        <dbReference type="SAM" id="Phobius"/>
    </source>
</evidence>
<dbReference type="EMBL" id="JAHWZX010000020">
    <property type="protein sequence ID" value="MBW4332180.1"/>
    <property type="molecule type" value="Genomic_DNA"/>
</dbReference>
<keyword evidence="2" id="KW-0732">Signal</keyword>
<keyword evidence="1" id="KW-0472">Membrane</keyword>
<proteinExistence type="predicted"/>
<accession>A0ABS6XPN6</accession>
<reference evidence="3 4" key="1">
    <citation type="submission" date="2021-07" db="EMBL/GenBank/DDBJ databases">
        <title>Stakelama flava sp. nov., a novel endophytic bacterium isolated from branch of Kandelia candel.</title>
        <authorList>
            <person name="Tuo L."/>
        </authorList>
    </citation>
    <scope>NUCLEOTIDE SEQUENCE [LARGE SCALE GENOMIC DNA]</scope>
    <source>
        <strain evidence="3 4">CBK3Z-3</strain>
    </source>
</reference>
<gene>
    <name evidence="3" type="ORF">KY084_15060</name>
</gene>
<keyword evidence="1" id="KW-0812">Transmembrane</keyword>
<feature type="signal peptide" evidence="2">
    <location>
        <begin position="1"/>
        <end position="23"/>
    </location>
</feature>
<keyword evidence="1" id="KW-1133">Transmembrane helix</keyword>
<feature type="chain" id="PRO_5046937855" evidence="2">
    <location>
        <begin position="24"/>
        <end position="65"/>
    </location>
</feature>
<protein>
    <submittedName>
        <fullName evidence="3">Uncharacterized protein</fullName>
    </submittedName>
</protein>
<sequence length="65" mass="6563">MAIRIKLLSVVLPATGASTMSSAMVAGHPLFPATQWGDVVNGGIIGILAGIAVAALIRARIGPIR</sequence>
<name>A0ABS6XPN6_9SPHN</name>
<organism evidence="3 4">
    <name type="scientific">Stakelama flava</name>
    <dbReference type="NCBI Taxonomy" id="2860338"/>
    <lineage>
        <taxon>Bacteria</taxon>
        <taxon>Pseudomonadati</taxon>
        <taxon>Pseudomonadota</taxon>
        <taxon>Alphaproteobacteria</taxon>
        <taxon>Sphingomonadales</taxon>
        <taxon>Sphingomonadaceae</taxon>
        <taxon>Stakelama</taxon>
    </lineage>
</organism>
<evidence type="ECO:0000313" key="3">
    <source>
        <dbReference type="EMBL" id="MBW4332180.1"/>
    </source>
</evidence>
<comment type="caution">
    <text evidence="3">The sequence shown here is derived from an EMBL/GenBank/DDBJ whole genome shotgun (WGS) entry which is preliminary data.</text>
</comment>
<dbReference type="RefSeq" id="WP_219239305.1">
    <property type="nucleotide sequence ID" value="NZ_JAHWZX010000020.1"/>
</dbReference>
<keyword evidence="4" id="KW-1185">Reference proteome</keyword>